<dbReference type="InterPro" id="IPR007553">
    <property type="entry name" value="2-thiour_desulf"/>
</dbReference>
<keyword evidence="3" id="KW-1185">Reference proteome</keyword>
<protein>
    <submittedName>
        <fullName evidence="2">DUF1722 domain-containing protein</fullName>
    </submittedName>
</protein>
<dbReference type="PANTHER" id="PTHR30087:SF0">
    <property type="entry name" value="INNER MEMBRANE PROTEIN"/>
    <property type="match status" value="1"/>
</dbReference>
<dbReference type="EMBL" id="JAESVD010000002">
    <property type="protein sequence ID" value="MBL4912527.1"/>
    <property type="molecule type" value="Genomic_DNA"/>
</dbReference>
<accession>A0ABS1SY92</accession>
<evidence type="ECO:0000313" key="2">
    <source>
        <dbReference type="EMBL" id="MBL4912527.1"/>
    </source>
</evidence>
<reference evidence="2 3" key="1">
    <citation type="submission" date="2021-01" db="EMBL/GenBank/DDBJ databases">
        <title>Genome sequence of Shewanella schlegeliana JCM 11561.</title>
        <authorList>
            <person name="Zhang H."/>
            <person name="Li C."/>
        </authorList>
    </citation>
    <scope>NUCLEOTIDE SEQUENCE [LARGE SCALE GENOMIC DNA]</scope>
    <source>
        <strain evidence="2 3">JCM 11561</strain>
    </source>
</reference>
<proteinExistence type="predicted"/>
<dbReference type="RefSeq" id="WP_202720745.1">
    <property type="nucleotide sequence ID" value="NZ_BPEX01000001.1"/>
</dbReference>
<dbReference type="Pfam" id="PF04463">
    <property type="entry name" value="2-thiour_desulf"/>
    <property type="match status" value="1"/>
</dbReference>
<dbReference type="PANTHER" id="PTHR30087">
    <property type="entry name" value="INNER MEMBRANE PROTEIN"/>
    <property type="match status" value="1"/>
</dbReference>
<evidence type="ECO:0000259" key="1">
    <source>
        <dbReference type="Pfam" id="PF08349"/>
    </source>
</evidence>
<dbReference type="Pfam" id="PF08349">
    <property type="entry name" value="DUF1722"/>
    <property type="match status" value="1"/>
</dbReference>
<gene>
    <name evidence="2" type="ORF">JMA39_05150</name>
</gene>
<comment type="caution">
    <text evidence="2">The sequence shown here is derived from an EMBL/GenBank/DDBJ whole genome shotgun (WGS) entry which is preliminary data.</text>
</comment>
<name>A0ABS1SY92_9GAMM</name>
<dbReference type="Proteomes" id="UP000604898">
    <property type="component" value="Unassembled WGS sequence"/>
</dbReference>
<dbReference type="InterPro" id="IPR017087">
    <property type="entry name" value="UCP037004"/>
</dbReference>
<evidence type="ECO:0000313" key="3">
    <source>
        <dbReference type="Proteomes" id="UP000604898"/>
    </source>
</evidence>
<sequence>MDKPHYSKIKIGVSSCLLGENVRFDSGHKKNSYITGVLTEFFEFLPFCPEVKIGLGIPREPVRLVLQDGSVYCKGTKNSELDVTEKLSTVAEQQKKWHESLCGYIVKKDSPSCGMERVKLYSNEMPSRKGVGIYTKRLIENFPNLPVEEEGRLEDAKLRENFIQRVYVFSRWQDMQSQEVTISALQSFHARHKYIFMSHDQTQAKELGSMLADIGDTTPIDLAERYLTKMMCLLKVIATRSNHVNTLHHIQGYLKNHLDTEDKAELVSVIHDYKNGLLPLIVPVTLLRHHFRKHPNDYIERSHYMAPHPGELMLLNNI</sequence>
<dbReference type="InterPro" id="IPR013560">
    <property type="entry name" value="DUF1722"/>
</dbReference>
<feature type="domain" description="DUF1722" evidence="1">
    <location>
        <begin position="193"/>
        <end position="309"/>
    </location>
</feature>
<dbReference type="PIRSF" id="PIRSF037004">
    <property type="entry name" value="UCP037004"/>
    <property type="match status" value="1"/>
</dbReference>
<organism evidence="2 3">
    <name type="scientific">Shewanella schlegeliana</name>
    <dbReference type="NCBI Taxonomy" id="190308"/>
    <lineage>
        <taxon>Bacteria</taxon>
        <taxon>Pseudomonadati</taxon>
        <taxon>Pseudomonadota</taxon>
        <taxon>Gammaproteobacteria</taxon>
        <taxon>Alteromonadales</taxon>
        <taxon>Shewanellaceae</taxon>
        <taxon>Shewanella</taxon>
    </lineage>
</organism>